<proteinExistence type="predicted"/>
<gene>
    <name evidence="4" type="ORF">Q9312_09845</name>
</gene>
<dbReference type="InterPro" id="IPR016181">
    <property type="entry name" value="Acyl_CoA_acyltransferase"/>
</dbReference>
<dbReference type="Pfam" id="PF00583">
    <property type="entry name" value="Acetyltransf_1"/>
    <property type="match status" value="1"/>
</dbReference>
<dbReference type="PANTHER" id="PTHR43877">
    <property type="entry name" value="AMINOALKYLPHOSPHONATE N-ACETYLTRANSFERASE-RELATED-RELATED"/>
    <property type="match status" value="1"/>
</dbReference>
<dbReference type="PANTHER" id="PTHR43877:SF2">
    <property type="entry name" value="AMINOALKYLPHOSPHONATE N-ACETYLTRANSFERASE-RELATED"/>
    <property type="match status" value="1"/>
</dbReference>
<evidence type="ECO:0000313" key="5">
    <source>
        <dbReference type="Proteomes" id="UP001239782"/>
    </source>
</evidence>
<dbReference type="Proteomes" id="UP001239782">
    <property type="component" value="Chromosome"/>
</dbReference>
<keyword evidence="5" id="KW-1185">Reference proteome</keyword>
<name>A0AA51RWZ7_9GAMM</name>
<dbReference type="CDD" id="cd04301">
    <property type="entry name" value="NAT_SF"/>
    <property type="match status" value="1"/>
</dbReference>
<dbReference type="InterPro" id="IPR000182">
    <property type="entry name" value="GNAT_dom"/>
</dbReference>
<dbReference type="EMBL" id="CP133548">
    <property type="protein sequence ID" value="WMS89191.1"/>
    <property type="molecule type" value="Genomic_DNA"/>
</dbReference>
<reference evidence="4 5" key="1">
    <citation type="submission" date="2023-08" db="EMBL/GenBank/DDBJ databases">
        <title>Pleionea litopenaei sp. nov., isolated from stomach of juvenile Litopenaeus vannamei.</title>
        <authorList>
            <person name="Rho A.M."/>
            <person name="Hwang C.Y."/>
        </authorList>
    </citation>
    <scope>NUCLEOTIDE SEQUENCE [LARGE SCALE GENOMIC DNA]</scope>
    <source>
        <strain evidence="4 5">HL-JVS1</strain>
    </source>
</reference>
<organism evidence="4 5">
    <name type="scientific">Pleionea litopenaei</name>
    <dbReference type="NCBI Taxonomy" id="3070815"/>
    <lineage>
        <taxon>Bacteria</taxon>
        <taxon>Pseudomonadati</taxon>
        <taxon>Pseudomonadota</taxon>
        <taxon>Gammaproteobacteria</taxon>
        <taxon>Oceanospirillales</taxon>
        <taxon>Pleioneaceae</taxon>
        <taxon>Pleionea</taxon>
    </lineage>
</organism>
<dbReference type="GO" id="GO:0016747">
    <property type="term" value="F:acyltransferase activity, transferring groups other than amino-acyl groups"/>
    <property type="evidence" value="ECO:0007669"/>
    <property type="project" value="InterPro"/>
</dbReference>
<dbReference type="KEGG" id="plei:Q9312_09845"/>
<dbReference type="Gene3D" id="3.40.630.30">
    <property type="match status" value="1"/>
</dbReference>
<keyword evidence="2" id="KW-0012">Acyltransferase</keyword>
<dbReference type="SUPFAM" id="SSF55729">
    <property type="entry name" value="Acyl-CoA N-acyltransferases (Nat)"/>
    <property type="match status" value="1"/>
</dbReference>
<evidence type="ECO:0000256" key="2">
    <source>
        <dbReference type="ARBA" id="ARBA00023315"/>
    </source>
</evidence>
<feature type="domain" description="N-acetyltransferase" evidence="3">
    <location>
        <begin position="5"/>
        <end position="154"/>
    </location>
</feature>
<evidence type="ECO:0000313" key="4">
    <source>
        <dbReference type="EMBL" id="WMS89191.1"/>
    </source>
</evidence>
<protein>
    <submittedName>
        <fullName evidence="4">GNAT family N-acetyltransferase</fullName>
    </submittedName>
</protein>
<dbReference type="RefSeq" id="WP_309204457.1">
    <property type="nucleotide sequence ID" value="NZ_CP133548.1"/>
</dbReference>
<accession>A0AA51RWZ7</accession>
<dbReference type="AlphaFoldDB" id="A0AA51RWZ7"/>
<evidence type="ECO:0000256" key="1">
    <source>
        <dbReference type="ARBA" id="ARBA00022679"/>
    </source>
</evidence>
<keyword evidence="1" id="KW-0808">Transferase</keyword>
<dbReference type="InterPro" id="IPR050832">
    <property type="entry name" value="Bact_Acetyltransf"/>
</dbReference>
<sequence length="154" mass="17727">MNDAVEVHRATLNDIEILAPMFSEYRQFYRQPADIDACAQFLSERFKHEESLAFIATINHQAVGFIHLYPGFSSVYLKPIWTMNDLFVRSIARRKGVGFALLDAAKKMALDSGAILLKLSTEQRNMAAQKVYESKGYRRDNTFHHYILPLKENL</sequence>
<dbReference type="PROSITE" id="PS51186">
    <property type="entry name" value="GNAT"/>
    <property type="match status" value="1"/>
</dbReference>
<evidence type="ECO:0000259" key="3">
    <source>
        <dbReference type="PROSITE" id="PS51186"/>
    </source>
</evidence>